<feature type="transmembrane region" description="Helical" evidence="5">
    <location>
        <begin position="228"/>
        <end position="254"/>
    </location>
</feature>
<evidence type="ECO:0000256" key="1">
    <source>
        <dbReference type="ARBA" id="ARBA00004141"/>
    </source>
</evidence>
<dbReference type="Gene3D" id="1.10.3720.10">
    <property type="entry name" value="MetI-like"/>
    <property type="match status" value="1"/>
</dbReference>
<sequence>SPPFLTLFFCSPIWRHPGGGGPPPGPGGGGGAPPPPPGGRASEREAPGSGRTGHDDETPTSAPRKRDLRPIWLIAPTMAILAVVIVYPVIRAVILSFQDNKHVDPDTGVFVQGGFAGFKHYLQWLVQDCGAGAGSCPPGTLAHDFWPALGVTLFFAVVTVTIEVLLGLWMATIMGKTFWGRSLLRASVLIPWAIPTAVTAKLWFFIFAENGIANKLLGTSIAWTTDPWASRFAVIIADVWKTTPFMALLILAGLQMIPQDVYEAAKVDGATAWQRFTKITLPLVKPALMVAVLFRTLDVLRMYDLPAILSGTSGAAPNTTLSILVVADIRQGHFQSASALSTLIFLLIFAVAFVMVKFLGANAVRTQDEQRKGADH</sequence>
<feature type="transmembrane region" description="Helical" evidence="5">
    <location>
        <begin position="306"/>
        <end position="327"/>
    </location>
</feature>
<dbReference type="Proteomes" id="UP001160334">
    <property type="component" value="Unassembled WGS sequence"/>
</dbReference>
<organism evidence="8 9">
    <name type="scientific">Prescottella agglutinans</name>
    <dbReference type="NCBI Taxonomy" id="1644129"/>
    <lineage>
        <taxon>Bacteria</taxon>
        <taxon>Bacillati</taxon>
        <taxon>Actinomycetota</taxon>
        <taxon>Actinomycetes</taxon>
        <taxon>Mycobacteriales</taxon>
        <taxon>Nocardiaceae</taxon>
        <taxon>Prescottella</taxon>
    </lineage>
</organism>
<evidence type="ECO:0000256" key="3">
    <source>
        <dbReference type="ARBA" id="ARBA00022989"/>
    </source>
</evidence>
<dbReference type="InterPro" id="IPR035906">
    <property type="entry name" value="MetI-like_sf"/>
</dbReference>
<dbReference type="SUPFAM" id="SSF161098">
    <property type="entry name" value="MetI-like"/>
    <property type="match status" value="1"/>
</dbReference>
<evidence type="ECO:0000256" key="2">
    <source>
        <dbReference type="ARBA" id="ARBA00022692"/>
    </source>
</evidence>
<evidence type="ECO:0000259" key="7">
    <source>
        <dbReference type="PROSITE" id="PS50928"/>
    </source>
</evidence>
<keyword evidence="2 5" id="KW-0812">Transmembrane</keyword>
<feature type="non-terminal residue" evidence="8">
    <location>
        <position position="1"/>
    </location>
</feature>
<feature type="region of interest" description="Disordered" evidence="6">
    <location>
        <begin position="15"/>
        <end position="64"/>
    </location>
</feature>
<evidence type="ECO:0000313" key="9">
    <source>
        <dbReference type="Proteomes" id="UP001160334"/>
    </source>
</evidence>
<dbReference type="PANTHER" id="PTHR43759:SF1">
    <property type="entry name" value="GLUCOSE IMPORT SYSTEM PERMEASE PROTEIN GLCT"/>
    <property type="match status" value="1"/>
</dbReference>
<comment type="caution">
    <text evidence="8">The sequence shown here is derived from an EMBL/GenBank/DDBJ whole genome shotgun (WGS) entry which is preliminary data.</text>
</comment>
<gene>
    <name evidence="8" type="ORF">M2280_004978</name>
</gene>
<dbReference type="PROSITE" id="PS50928">
    <property type="entry name" value="ABC_TM1"/>
    <property type="match status" value="1"/>
</dbReference>
<evidence type="ECO:0000256" key="6">
    <source>
        <dbReference type="SAM" id="MobiDB-lite"/>
    </source>
</evidence>
<accession>A0ABT6MHE1</accession>
<dbReference type="InterPro" id="IPR052730">
    <property type="entry name" value="Sugar_ABC_transporter"/>
</dbReference>
<proteinExistence type="inferred from homology"/>
<name>A0ABT6MHE1_9NOCA</name>
<comment type="similarity">
    <text evidence="5">Belongs to the binding-protein-dependent transport system permease family.</text>
</comment>
<dbReference type="Pfam" id="PF00528">
    <property type="entry name" value="BPD_transp_1"/>
    <property type="match status" value="1"/>
</dbReference>
<feature type="transmembrane region" description="Helical" evidence="5">
    <location>
        <begin position="339"/>
        <end position="359"/>
    </location>
</feature>
<dbReference type="InterPro" id="IPR000515">
    <property type="entry name" value="MetI-like"/>
</dbReference>
<reference evidence="8 9" key="1">
    <citation type="submission" date="2023-04" db="EMBL/GenBank/DDBJ databases">
        <title>Forest soil microbial communities from Buena Vista Peninsula, Colon Province, Panama.</title>
        <authorList>
            <person name="Bouskill N."/>
        </authorList>
    </citation>
    <scope>NUCLEOTIDE SEQUENCE [LARGE SCALE GENOMIC DNA]</scope>
    <source>
        <strain evidence="8 9">CFH S0262</strain>
    </source>
</reference>
<feature type="compositionally biased region" description="Basic and acidic residues" evidence="6">
    <location>
        <begin position="41"/>
        <end position="57"/>
    </location>
</feature>
<feature type="transmembrane region" description="Helical" evidence="5">
    <location>
        <begin position="183"/>
        <end position="208"/>
    </location>
</feature>
<feature type="transmembrane region" description="Helical" evidence="5">
    <location>
        <begin position="71"/>
        <end position="90"/>
    </location>
</feature>
<keyword evidence="9" id="KW-1185">Reference proteome</keyword>
<feature type="domain" description="ABC transmembrane type-1" evidence="7">
    <location>
        <begin position="149"/>
        <end position="355"/>
    </location>
</feature>
<feature type="compositionally biased region" description="Pro residues" evidence="6">
    <location>
        <begin position="20"/>
        <end position="38"/>
    </location>
</feature>
<comment type="subcellular location">
    <subcellularLocation>
        <location evidence="5">Cell membrane</location>
        <topology evidence="5">Multi-pass membrane protein</topology>
    </subcellularLocation>
    <subcellularLocation>
        <location evidence="1">Membrane</location>
        <topology evidence="1">Multi-pass membrane protein</topology>
    </subcellularLocation>
</comment>
<evidence type="ECO:0000256" key="5">
    <source>
        <dbReference type="RuleBase" id="RU363032"/>
    </source>
</evidence>
<dbReference type="EMBL" id="JARXVC010000016">
    <property type="protein sequence ID" value="MDH6283727.1"/>
    <property type="molecule type" value="Genomic_DNA"/>
</dbReference>
<keyword evidence="5" id="KW-0813">Transport</keyword>
<evidence type="ECO:0000256" key="4">
    <source>
        <dbReference type="ARBA" id="ARBA00023136"/>
    </source>
</evidence>
<keyword evidence="4 5" id="KW-0472">Membrane</keyword>
<dbReference type="CDD" id="cd06261">
    <property type="entry name" value="TM_PBP2"/>
    <property type="match status" value="1"/>
</dbReference>
<feature type="transmembrane region" description="Helical" evidence="5">
    <location>
        <begin position="145"/>
        <end position="171"/>
    </location>
</feature>
<protein>
    <submittedName>
        <fullName evidence="8">ABC-type sugar transport system permease subunit</fullName>
    </submittedName>
</protein>
<evidence type="ECO:0000313" key="8">
    <source>
        <dbReference type="EMBL" id="MDH6283727.1"/>
    </source>
</evidence>
<keyword evidence="8" id="KW-0762">Sugar transport</keyword>
<dbReference type="PANTHER" id="PTHR43759">
    <property type="entry name" value="TREHALOSE TRANSPORT SYSTEM PERMEASE PROTEIN SUGA"/>
    <property type="match status" value="1"/>
</dbReference>
<keyword evidence="3 5" id="KW-1133">Transmembrane helix</keyword>